<dbReference type="RefSeq" id="XP_016689753.2">
    <property type="nucleotide sequence ID" value="XM_016834264.2"/>
</dbReference>
<evidence type="ECO:0000313" key="2">
    <source>
        <dbReference type="RefSeq" id="XP_016689753.2"/>
    </source>
</evidence>
<dbReference type="Proteomes" id="UP000818029">
    <property type="component" value="Chromosome D08"/>
</dbReference>
<evidence type="ECO:0000313" key="1">
    <source>
        <dbReference type="Proteomes" id="UP000818029"/>
    </source>
</evidence>
<accession>A0A1U8JM23</accession>
<dbReference type="KEGG" id="ghi:107907057"/>
<name>A0A1U8JM23_GOSHI</name>
<dbReference type="AlphaFoldDB" id="A0A1U8JM23"/>
<protein>
    <submittedName>
        <fullName evidence="2">Uncharacterized protein</fullName>
    </submittedName>
</protein>
<dbReference type="PaxDb" id="3635-A0A1U8JM23"/>
<gene>
    <name evidence="2" type="primary">LOC107907057</name>
</gene>
<keyword evidence="1" id="KW-1185">Reference proteome</keyword>
<organism evidence="1 2">
    <name type="scientific">Gossypium hirsutum</name>
    <name type="common">Upland cotton</name>
    <name type="synonym">Gossypium mexicanum</name>
    <dbReference type="NCBI Taxonomy" id="3635"/>
    <lineage>
        <taxon>Eukaryota</taxon>
        <taxon>Viridiplantae</taxon>
        <taxon>Streptophyta</taxon>
        <taxon>Embryophyta</taxon>
        <taxon>Tracheophyta</taxon>
        <taxon>Spermatophyta</taxon>
        <taxon>Magnoliopsida</taxon>
        <taxon>eudicotyledons</taxon>
        <taxon>Gunneridae</taxon>
        <taxon>Pentapetalae</taxon>
        <taxon>rosids</taxon>
        <taxon>malvids</taxon>
        <taxon>Malvales</taxon>
        <taxon>Malvaceae</taxon>
        <taxon>Malvoideae</taxon>
        <taxon>Gossypium</taxon>
    </lineage>
</organism>
<dbReference type="GeneID" id="107907057"/>
<sequence>MIIQTCEKLKKVIHNKCPLATQAEASKCWEKSVEIARCYMLANVTNTLYKKLESCKTAKAILDKLEDMFGGQAILARQSTITSLMNAQQRLNTMVKDHMITFMGYFVKPTDNKAKFDQNTQIKMVFKSLFKDFVGFWATYNLGNKNLRLTQLMKELQSYELMLNGVQPIQKKKLLPQKGRESTLRKTRLSSLTHHNWKGREPWSLNTYLSLNASSAARKSISR</sequence>
<dbReference type="Pfam" id="PF14223">
    <property type="entry name" value="Retrotran_gag_2"/>
    <property type="match status" value="1"/>
</dbReference>
<reference evidence="2" key="2">
    <citation type="submission" date="2025-08" db="UniProtKB">
        <authorList>
            <consortium name="RefSeq"/>
        </authorList>
    </citation>
    <scope>IDENTIFICATION</scope>
</reference>
<reference evidence="1" key="1">
    <citation type="journal article" date="2020" name="Nat. Genet.">
        <title>Genomic diversifications of five Gossypium allopolyploid species and their impact on cotton improvement.</title>
        <authorList>
            <person name="Chen Z.J."/>
            <person name="Sreedasyam A."/>
            <person name="Ando A."/>
            <person name="Song Q."/>
            <person name="De Santiago L.M."/>
            <person name="Hulse-Kemp A.M."/>
            <person name="Ding M."/>
            <person name="Ye W."/>
            <person name="Kirkbride R.C."/>
            <person name="Jenkins J."/>
            <person name="Plott C."/>
            <person name="Lovell J."/>
            <person name="Lin Y.M."/>
            <person name="Vaughn R."/>
            <person name="Liu B."/>
            <person name="Simpson S."/>
            <person name="Scheffler B.E."/>
            <person name="Wen L."/>
            <person name="Saski C.A."/>
            <person name="Grover C.E."/>
            <person name="Hu G."/>
            <person name="Conover J.L."/>
            <person name="Carlson J.W."/>
            <person name="Shu S."/>
            <person name="Boston L.B."/>
            <person name="Williams M."/>
            <person name="Peterson D.G."/>
            <person name="McGee K."/>
            <person name="Jones D.C."/>
            <person name="Wendel J.F."/>
            <person name="Stelly D.M."/>
            <person name="Grimwood J."/>
            <person name="Schmutz J."/>
        </authorList>
    </citation>
    <scope>NUCLEOTIDE SEQUENCE [LARGE SCALE GENOMIC DNA]</scope>
    <source>
        <strain evidence="1">cv. TM-1</strain>
    </source>
</reference>
<proteinExistence type="predicted"/>